<proteinExistence type="predicted"/>
<dbReference type="AlphaFoldDB" id="A0A120FX30"/>
<dbReference type="PATRIC" id="fig|294.195.peg.5924"/>
<reference evidence="1 2" key="1">
    <citation type="submission" date="2015-05" db="EMBL/GenBank/DDBJ databases">
        <title>A genomic and transcriptomic approach to investigate the blue pigment phenotype in Pseudomonas fluorescens.</title>
        <authorList>
            <person name="Andreani N.A."/>
            <person name="Cardazzo B."/>
        </authorList>
    </citation>
    <scope>NUCLEOTIDE SEQUENCE [LARGE SCALE GENOMIC DNA]</scope>
    <source>
        <strain evidence="1 2">Ps_40</strain>
    </source>
</reference>
<dbReference type="EMBL" id="LCYC01000062">
    <property type="protein sequence ID" value="KWV70872.1"/>
    <property type="molecule type" value="Genomic_DNA"/>
</dbReference>
<organism evidence="1 2">
    <name type="scientific">Pseudomonas fluorescens</name>
    <dbReference type="NCBI Taxonomy" id="294"/>
    <lineage>
        <taxon>Bacteria</taxon>
        <taxon>Pseudomonadati</taxon>
        <taxon>Pseudomonadota</taxon>
        <taxon>Gammaproteobacteria</taxon>
        <taxon>Pseudomonadales</taxon>
        <taxon>Pseudomonadaceae</taxon>
        <taxon>Pseudomonas</taxon>
    </lineage>
</organism>
<protein>
    <submittedName>
        <fullName evidence="1">Uncharacterized protein</fullName>
    </submittedName>
</protein>
<dbReference type="RefSeq" id="WP_056783097.1">
    <property type="nucleotide sequence ID" value="NZ_LCYC01000062.1"/>
</dbReference>
<gene>
    <name evidence="1" type="ORF">PFL603g_05550</name>
</gene>
<accession>A0A120FX30</accession>
<name>A0A120FX30_PSEFL</name>
<sequence length="191" mass="21809">MRYLKVVAQDQTGDGRANTVRLQFYQGTPRNQDELLNEAVAYDFTSDAKVDYSRGDVTNDGQENSLDRALLDQFANAYLKINWMNRGASTRLYMKIFSEDFYKDGTPDTVRLHLHKGPGLLSSDAQVSWSAAYDFDNNGELEWNIHADINCDGVIDDVDKHLVQQLAELYLKFNWHTPEPFDAKVVDIKAH</sequence>
<dbReference type="Proteomes" id="UP000063434">
    <property type="component" value="Unassembled WGS sequence"/>
</dbReference>
<evidence type="ECO:0000313" key="1">
    <source>
        <dbReference type="EMBL" id="KWV70872.1"/>
    </source>
</evidence>
<evidence type="ECO:0000313" key="2">
    <source>
        <dbReference type="Proteomes" id="UP000063434"/>
    </source>
</evidence>
<comment type="caution">
    <text evidence="1">The sequence shown here is derived from an EMBL/GenBank/DDBJ whole genome shotgun (WGS) entry which is preliminary data.</text>
</comment>